<proteinExistence type="predicted"/>
<dbReference type="VEuPathDB" id="TrichDB:TRFO_18133"/>
<reference evidence="2" key="1">
    <citation type="submission" date="2016-10" db="EMBL/GenBank/DDBJ databases">
        <authorList>
            <person name="Benchimol M."/>
            <person name="Almeida L.G."/>
            <person name="Vasconcelos A.T."/>
            <person name="Perreira-Neves A."/>
            <person name="Rosa I.A."/>
            <person name="Tasca T."/>
            <person name="Bogo M.R."/>
            <person name="de Souza W."/>
        </authorList>
    </citation>
    <scope>NUCLEOTIDE SEQUENCE [LARGE SCALE GENOMIC DNA]</scope>
    <source>
        <strain evidence="2">K</strain>
    </source>
</reference>
<feature type="compositionally biased region" description="Basic and acidic residues" evidence="1">
    <location>
        <begin position="139"/>
        <end position="182"/>
    </location>
</feature>
<organism evidence="2 3">
    <name type="scientific">Tritrichomonas foetus</name>
    <dbReference type="NCBI Taxonomy" id="1144522"/>
    <lineage>
        <taxon>Eukaryota</taxon>
        <taxon>Metamonada</taxon>
        <taxon>Parabasalia</taxon>
        <taxon>Tritrichomonadida</taxon>
        <taxon>Tritrichomonadidae</taxon>
        <taxon>Tritrichomonas</taxon>
    </lineage>
</organism>
<keyword evidence="3" id="KW-1185">Reference proteome</keyword>
<evidence type="ECO:0000313" key="3">
    <source>
        <dbReference type="Proteomes" id="UP000179807"/>
    </source>
</evidence>
<feature type="compositionally biased region" description="Basic and acidic residues" evidence="1">
    <location>
        <begin position="79"/>
        <end position="92"/>
    </location>
</feature>
<feature type="compositionally biased region" description="Acidic residues" evidence="1">
    <location>
        <begin position="12"/>
        <end position="21"/>
    </location>
</feature>
<dbReference type="GeneID" id="94834698"/>
<accession>A0A1J4KQZ4</accession>
<evidence type="ECO:0008006" key="4">
    <source>
        <dbReference type="Google" id="ProtNLM"/>
    </source>
</evidence>
<feature type="compositionally biased region" description="Basic and acidic residues" evidence="1">
    <location>
        <begin position="105"/>
        <end position="117"/>
    </location>
</feature>
<comment type="caution">
    <text evidence="2">The sequence shown here is derived from an EMBL/GenBank/DDBJ whole genome shotgun (WGS) entry which is preliminary data.</text>
</comment>
<feature type="region of interest" description="Disordered" evidence="1">
    <location>
        <begin position="1"/>
        <end position="182"/>
    </location>
</feature>
<evidence type="ECO:0000313" key="2">
    <source>
        <dbReference type="EMBL" id="OHT12220.1"/>
    </source>
</evidence>
<name>A0A1J4KQZ4_9EUKA</name>
<feature type="compositionally biased region" description="Polar residues" evidence="1">
    <location>
        <begin position="95"/>
        <end position="104"/>
    </location>
</feature>
<sequence>MKKSNLFTIEFSDSEESDNENNQDSRNGVYLPNKRSLERNKNQPRHISPTVVTKRHVKELPQKSGTIIELSSESSDIESLEKSELSRSEHPAETVQANYQSKNANKYEKNGQDKNDESNSDSDIFIINESSNSKKNHKKSPEMKKTMNKNENKIDKLQEKEQIDQPNKEMKENQTIEKDDSKKLIVQKPENDENIKTENDIQVWKKYTVTREKKAHLNGRRLFFSLFDENKILYAAKTKTKNSKTINIKKGSEAHLSAKSDAIILVGNEGRNFSLRNKSNTGEEIITIKVSPPKNKSNEIRKMTINFFEPMKDTPLVLTSNYSKMKKDHNFKIKSIKNNILTEKGKDQNKLIIRRSNDNDLEIEIGFMHDELWAFAFGIASFLSYVK</sequence>
<dbReference type="EMBL" id="MLAK01000569">
    <property type="protein sequence ID" value="OHT12220.1"/>
    <property type="molecule type" value="Genomic_DNA"/>
</dbReference>
<dbReference type="AlphaFoldDB" id="A0A1J4KQZ4"/>
<evidence type="ECO:0000256" key="1">
    <source>
        <dbReference type="SAM" id="MobiDB-lite"/>
    </source>
</evidence>
<dbReference type="Proteomes" id="UP000179807">
    <property type="component" value="Unassembled WGS sequence"/>
</dbReference>
<gene>
    <name evidence="2" type="ORF">TRFO_18133</name>
</gene>
<protein>
    <recommendedName>
        <fullName evidence="4">Tubby C-terminal domain-containing protein</fullName>
    </recommendedName>
</protein>
<dbReference type="RefSeq" id="XP_068365356.1">
    <property type="nucleotide sequence ID" value="XM_068499994.1"/>
</dbReference>